<evidence type="ECO:0000313" key="1">
    <source>
        <dbReference type="EMBL" id="MDI1432879.1"/>
    </source>
</evidence>
<name>A0ABT6NX46_9BACT</name>
<keyword evidence="2" id="KW-1185">Reference proteome</keyword>
<dbReference type="EMBL" id="JARZHI010000024">
    <property type="protein sequence ID" value="MDI1432879.1"/>
    <property type="molecule type" value="Genomic_DNA"/>
</dbReference>
<comment type="caution">
    <text evidence="1">The sequence shown here is derived from an EMBL/GenBank/DDBJ whole genome shotgun (WGS) entry which is preliminary data.</text>
</comment>
<accession>A0ABT6NX46</accession>
<gene>
    <name evidence="1" type="ORF">QHF89_25500</name>
</gene>
<organism evidence="1 2">
    <name type="scientific">Polyangium sorediatum</name>
    <dbReference type="NCBI Taxonomy" id="889274"/>
    <lineage>
        <taxon>Bacteria</taxon>
        <taxon>Pseudomonadati</taxon>
        <taxon>Myxococcota</taxon>
        <taxon>Polyangia</taxon>
        <taxon>Polyangiales</taxon>
        <taxon>Polyangiaceae</taxon>
        <taxon>Polyangium</taxon>
    </lineage>
</organism>
<dbReference type="Proteomes" id="UP001160301">
    <property type="component" value="Unassembled WGS sequence"/>
</dbReference>
<sequence>MFFLLEDLCGHGFENDNPAAPCYRGPNTPRWFDLTCIHPNPAGHDHITDMFMAVVNE</sequence>
<evidence type="ECO:0000313" key="2">
    <source>
        <dbReference type="Proteomes" id="UP001160301"/>
    </source>
</evidence>
<protein>
    <submittedName>
        <fullName evidence="1">Uncharacterized protein</fullName>
    </submittedName>
</protein>
<proteinExistence type="predicted"/>
<dbReference type="RefSeq" id="WP_170229412.1">
    <property type="nucleotide sequence ID" value="NZ_JARZHI010000024.1"/>
</dbReference>
<reference evidence="1 2" key="1">
    <citation type="submission" date="2023-04" db="EMBL/GenBank/DDBJ databases">
        <title>The genome sequence of Polyangium sorediatum DSM14670.</title>
        <authorList>
            <person name="Zhang X."/>
        </authorList>
    </citation>
    <scope>NUCLEOTIDE SEQUENCE [LARGE SCALE GENOMIC DNA]</scope>
    <source>
        <strain evidence="1 2">DSM 14670</strain>
    </source>
</reference>